<name>A0A813HR54_POLGL</name>
<evidence type="ECO:0000313" key="2">
    <source>
        <dbReference type="Proteomes" id="UP000654075"/>
    </source>
</evidence>
<sequence>MFRRDPSKGSSKWLHKVKQPRKPIQSDAMRIFFKSEIIVWLSTGIWDGGMRGNYKPPALPQSRKSSATLHTLGDTPAGDIIVWLSTGIRDRCKLNHDDATPNCSTT</sequence>
<proteinExistence type="predicted"/>
<organism evidence="1 2">
    <name type="scientific">Polarella glacialis</name>
    <name type="common">Dinoflagellate</name>
    <dbReference type="NCBI Taxonomy" id="89957"/>
    <lineage>
        <taxon>Eukaryota</taxon>
        <taxon>Sar</taxon>
        <taxon>Alveolata</taxon>
        <taxon>Dinophyceae</taxon>
        <taxon>Suessiales</taxon>
        <taxon>Suessiaceae</taxon>
        <taxon>Polarella</taxon>
    </lineage>
</organism>
<dbReference type="AlphaFoldDB" id="A0A813HR54"/>
<protein>
    <submittedName>
        <fullName evidence="1">Uncharacterized protein</fullName>
    </submittedName>
</protein>
<gene>
    <name evidence="1" type="ORF">PGLA1383_LOCUS55134</name>
</gene>
<evidence type="ECO:0000313" key="1">
    <source>
        <dbReference type="EMBL" id="CAE8640215.1"/>
    </source>
</evidence>
<reference evidence="1" key="1">
    <citation type="submission" date="2021-02" db="EMBL/GenBank/DDBJ databases">
        <authorList>
            <person name="Dougan E. K."/>
            <person name="Rhodes N."/>
            <person name="Thang M."/>
            <person name="Chan C."/>
        </authorList>
    </citation>
    <scope>NUCLEOTIDE SEQUENCE</scope>
</reference>
<dbReference type="EMBL" id="CAJNNV010032520">
    <property type="protein sequence ID" value="CAE8640215.1"/>
    <property type="molecule type" value="Genomic_DNA"/>
</dbReference>
<keyword evidence="2" id="KW-1185">Reference proteome</keyword>
<dbReference type="Proteomes" id="UP000654075">
    <property type="component" value="Unassembled WGS sequence"/>
</dbReference>
<comment type="caution">
    <text evidence="1">The sequence shown here is derived from an EMBL/GenBank/DDBJ whole genome shotgun (WGS) entry which is preliminary data.</text>
</comment>
<accession>A0A813HR54</accession>